<organism evidence="7 8">
    <name type="scientific">Maribacter caenipelagi</name>
    <dbReference type="NCBI Taxonomy" id="1447781"/>
    <lineage>
        <taxon>Bacteria</taxon>
        <taxon>Pseudomonadati</taxon>
        <taxon>Bacteroidota</taxon>
        <taxon>Flavobacteriia</taxon>
        <taxon>Flavobacteriales</taxon>
        <taxon>Flavobacteriaceae</taxon>
        <taxon>Maribacter</taxon>
    </lineage>
</organism>
<dbReference type="InterPro" id="IPR051459">
    <property type="entry name" value="Cytochrome_c-type_DH"/>
</dbReference>
<dbReference type="Pfam" id="PF00034">
    <property type="entry name" value="Cytochrom_C"/>
    <property type="match status" value="1"/>
</dbReference>
<dbReference type="OrthoDB" id="9779283at2"/>
<dbReference type="PROSITE" id="PS51007">
    <property type="entry name" value="CYTC"/>
    <property type="match status" value="1"/>
</dbReference>
<reference evidence="7 8" key="1">
    <citation type="submission" date="2019-03" db="EMBL/GenBank/DDBJ databases">
        <title>Genomic Encyclopedia of Type Strains, Phase III (KMG-III): the genomes of soil and plant-associated and newly described type strains.</title>
        <authorList>
            <person name="Whitman W."/>
        </authorList>
    </citation>
    <scope>NUCLEOTIDE SEQUENCE [LARGE SCALE GENOMIC DNA]</scope>
    <source>
        <strain evidence="7 8">CECT 8455</strain>
    </source>
</reference>
<gene>
    <name evidence="7" type="ORF">DFQ03_2210</name>
</gene>
<keyword evidence="2 4" id="KW-0479">Metal-binding</keyword>
<evidence type="ECO:0000256" key="1">
    <source>
        <dbReference type="ARBA" id="ARBA00022617"/>
    </source>
</evidence>
<evidence type="ECO:0000259" key="6">
    <source>
        <dbReference type="PROSITE" id="PS51007"/>
    </source>
</evidence>
<protein>
    <submittedName>
        <fullName evidence="7">Thiosulfate dehydrogenase</fullName>
    </submittedName>
</protein>
<sequence>MNEVRVLAKQLFKLFVIVFILVGIVFIWLMTYEPSSKEKIFNETEVTVSTNDWKPKDALTELPNMPKKVKEGYYLIAETSKYMGPNAENAEDRFSGNNLACANCHLQKGAQAGSGSWVGVLERFPQFAGRGNKIGTIEDRINGCMERSMNGRMLPPGSDKLVAIVAYMDWLSEGLPKERKAEFKGYPKIKIPTVAVNLEIGKQVYQKECIICHGENGAGVLNAVDGKSYTYPPLWGPDSYNDGAGMNRVITSAEFIKSNMPYLQATWDNPKLTDEEAYHVAGYINSFTRPHKLNTENDYPDKKLKPVSTPYGPWVDDFTPEQHKYGPFPPIMDFYKEKYGITKTK</sequence>
<keyword evidence="5" id="KW-0812">Transmembrane</keyword>
<evidence type="ECO:0000256" key="3">
    <source>
        <dbReference type="ARBA" id="ARBA00023004"/>
    </source>
</evidence>
<evidence type="ECO:0000256" key="4">
    <source>
        <dbReference type="PROSITE-ProRule" id="PRU00433"/>
    </source>
</evidence>
<evidence type="ECO:0000256" key="5">
    <source>
        <dbReference type="SAM" id="Phobius"/>
    </source>
</evidence>
<dbReference type="InterPro" id="IPR009056">
    <property type="entry name" value="Cyt_c-like_dom"/>
</dbReference>
<keyword evidence="3 4" id="KW-0408">Iron</keyword>
<dbReference type="SUPFAM" id="SSF46626">
    <property type="entry name" value="Cytochrome c"/>
    <property type="match status" value="2"/>
</dbReference>
<dbReference type="Pfam" id="PF21342">
    <property type="entry name" value="SoxA-TsdA_cyt-c"/>
    <property type="match status" value="1"/>
</dbReference>
<evidence type="ECO:0000256" key="2">
    <source>
        <dbReference type="ARBA" id="ARBA00022723"/>
    </source>
</evidence>
<keyword evidence="5" id="KW-1133">Transmembrane helix</keyword>
<keyword evidence="1 4" id="KW-0349">Heme</keyword>
<comment type="caution">
    <text evidence="7">The sequence shown here is derived from an EMBL/GenBank/DDBJ whole genome shotgun (WGS) entry which is preliminary data.</text>
</comment>
<dbReference type="PANTHER" id="PTHR35008:SF9">
    <property type="entry name" value="CYTOCHROME C DOMAIN-CONTAINING PROTEIN"/>
    <property type="match status" value="1"/>
</dbReference>
<evidence type="ECO:0000313" key="7">
    <source>
        <dbReference type="EMBL" id="TDS14139.1"/>
    </source>
</evidence>
<keyword evidence="8" id="KW-1185">Reference proteome</keyword>
<keyword evidence="5" id="KW-0472">Membrane</keyword>
<dbReference type="GO" id="GO:0009055">
    <property type="term" value="F:electron transfer activity"/>
    <property type="evidence" value="ECO:0007669"/>
    <property type="project" value="InterPro"/>
</dbReference>
<name>A0A4R7CZU6_9FLAO</name>
<dbReference type="AlphaFoldDB" id="A0A4R7CZU6"/>
<evidence type="ECO:0000313" key="8">
    <source>
        <dbReference type="Proteomes" id="UP000295274"/>
    </source>
</evidence>
<dbReference type="Gene3D" id="1.10.760.10">
    <property type="entry name" value="Cytochrome c-like domain"/>
    <property type="match status" value="2"/>
</dbReference>
<feature type="domain" description="Cytochrome c" evidence="6">
    <location>
        <begin position="196"/>
        <end position="288"/>
    </location>
</feature>
<dbReference type="Proteomes" id="UP000295274">
    <property type="component" value="Unassembled WGS sequence"/>
</dbReference>
<dbReference type="EMBL" id="SNZW01000015">
    <property type="protein sequence ID" value="TDS14139.1"/>
    <property type="molecule type" value="Genomic_DNA"/>
</dbReference>
<dbReference type="GO" id="GO:0020037">
    <property type="term" value="F:heme binding"/>
    <property type="evidence" value="ECO:0007669"/>
    <property type="project" value="InterPro"/>
</dbReference>
<dbReference type="GO" id="GO:0046872">
    <property type="term" value="F:metal ion binding"/>
    <property type="evidence" value="ECO:0007669"/>
    <property type="project" value="UniProtKB-KW"/>
</dbReference>
<dbReference type="PANTHER" id="PTHR35008">
    <property type="entry name" value="BLL4482 PROTEIN-RELATED"/>
    <property type="match status" value="1"/>
</dbReference>
<accession>A0A4R7CZU6</accession>
<dbReference type="InterPro" id="IPR036909">
    <property type="entry name" value="Cyt_c-like_dom_sf"/>
</dbReference>
<feature type="transmembrane region" description="Helical" evidence="5">
    <location>
        <begin position="12"/>
        <end position="32"/>
    </location>
</feature>
<proteinExistence type="predicted"/>
<dbReference type="RefSeq" id="WP_133673183.1">
    <property type="nucleotide sequence ID" value="NZ_SNZW01000015.1"/>
</dbReference>